<protein>
    <submittedName>
        <fullName evidence="1">Uncharacterized protein</fullName>
    </submittedName>
</protein>
<name>A0AAW9QHE4_9CHRO</name>
<dbReference type="RefSeq" id="WP_332863885.1">
    <property type="nucleotide sequence ID" value="NZ_JBAFSM010000006.1"/>
</dbReference>
<reference evidence="1 2" key="1">
    <citation type="submission" date="2024-01" db="EMBL/GenBank/DDBJ databases">
        <title>Genomic insights into the taxonomy and metabolism of the cyanobacterium Pannus brasiliensis CCIBt3594.</title>
        <authorList>
            <person name="Machado M."/>
            <person name="Botero N.B."/>
            <person name="Andreote A.P.D."/>
            <person name="Feitosa A.M.T."/>
            <person name="Popin R."/>
            <person name="Sivonen K."/>
            <person name="Fiore M.F."/>
        </authorList>
    </citation>
    <scope>NUCLEOTIDE SEQUENCE [LARGE SCALE GENOMIC DNA]</scope>
    <source>
        <strain evidence="1 2">CCIBt3594</strain>
    </source>
</reference>
<sequence length="1083" mass="124010">MFLLLPKLKSDSDVRPSDKAGKWDAQAFKTFDDVASSLDYKSPGQVKSVSSVPTIWARPLSMEMALHNKAYPIHRQMIEQWQGMLAAIALAEVRRFPLAAQLLELGELRHRDPFARSLYELLPNPPSQALYFLEGKNPWQDIYVFLWDGKPVGMSSPSTIVVPSEEGWWETLPWWNRTTRGLEAPHSYLNASEKALLWRWLENLNNELNGYSGQKNAQDRMRGLLQEFRDSLGSYPGQTLSLSSNPQFFGVPLNRGVLNALNRPVKAEPKESSVRLIASESKKGRVPDLLIIDPEIARSWDRSPQDIWIYQDQTLASLDIRDLLDKKILWKEIRWIQSEDLFTPEFYFIDQDDALPGAFLPDNTHLLIFKGQELTPLLPINPILLDYFTPEDLMRRLQFTPLNGKDGPVLRVSLDLPLSGIKNDERNPENFRIFKDYPIKEENALTQVPVLEIWPNFRTESWKEYYAFYYDLDVLASANPADKTFQISLPEAKEPHIFQEGKGSYQLTRLENFPPFIACQDRSRNSLGLILLKTPATVFPESSWKVGVDFGTSFTNVYINRKGDIGPLPLESLHLKVTEVQADTRLPALFEYFVPENFIPPEKPLPLSSVLTTRKSNNVTKERPIYDGRIYIPDRARFNPLEGWIETDLKWTNITLNRLFLKHLALHITALAAKNGIQQIQWSLSYPSAFSRADKTRYARNWKDLTAELQTKTGVTQISPEQDNLNYFRTESLATAQYFADREGLNLVNTTCIDMGGGTSDISIWEDGNDRFQLVHQCSVQLAGRHLFSQFLELNPRFLVEKFEIDAKEWQGLKEGNFHAKLDVLLRLESENWLKKRDFLEEDPEFQGLLRLMAIGTAGLYYYVGILLQVLYAREKYSRNEITPVYIGGNGSRLLNWLAVGGRFDRHAEVNELFSRMMSEASGFPDTNEISYISERPKDEVACGLVLDRTPLGGLTSKKPEPVIAGEDCVVNGQPIEWKDYLELEGDIKGFDIPRLTEIPQFLNEFNSAVKELDIQGLKPLPAFKNGELESSYKDRLWREVQKELRTNLIQIRGDSENIRIEPPFILGLKALLRVLGKEWAGK</sequence>
<dbReference type="Proteomes" id="UP001328733">
    <property type="component" value="Unassembled WGS sequence"/>
</dbReference>
<keyword evidence="2" id="KW-1185">Reference proteome</keyword>
<dbReference type="AlphaFoldDB" id="A0AAW9QHE4"/>
<comment type="caution">
    <text evidence="1">The sequence shown here is derived from an EMBL/GenBank/DDBJ whole genome shotgun (WGS) entry which is preliminary data.</text>
</comment>
<proteinExistence type="predicted"/>
<dbReference type="EMBL" id="JBAFSM010000006">
    <property type="protein sequence ID" value="MEG3436430.1"/>
    <property type="molecule type" value="Genomic_DNA"/>
</dbReference>
<evidence type="ECO:0000313" key="1">
    <source>
        <dbReference type="EMBL" id="MEG3436430.1"/>
    </source>
</evidence>
<evidence type="ECO:0000313" key="2">
    <source>
        <dbReference type="Proteomes" id="UP001328733"/>
    </source>
</evidence>
<gene>
    <name evidence="1" type="ORF">V0288_04800</name>
</gene>
<accession>A0AAW9QHE4</accession>
<organism evidence="1 2">
    <name type="scientific">Pannus brasiliensis CCIBt3594</name>
    <dbReference type="NCBI Taxonomy" id="1427578"/>
    <lineage>
        <taxon>Bacteria</taxon>
        <taxon>Bacillati</taxon>
        <taxon>Cyanobacteriota</taxon>
        <taxon>Cyanophyceae</taxon>
        <taxon>Oscillatoriophycideae</taxon>
        <taxon>Chroococcales</taxon>
        <taxon>Microcystaceae</taxon>
        <taxon>Pannus</taxon>
    </lineage>
</organism>